<keyword evidence="2" id="KW-1185">Reference proteome</keyword>
<dbReference type="EMBL" id="JANBVB010000146">
    <property type="protein sequence ID" value="KAJ2897092.1"/>
    <property type="molecule type" value="Genomic_DNA"/>
</dbReference>
<feature type="non-terminal residue" evidence="1">
    <location>
        <position position="136"/>
    </location>
</feature>
<gene>
    <name evidence="1" type="ORF">IWW38_001830</name>
</gene>
<name>A0ACC1M6X4_9FUNG</name>
<comment type="caution">
    <text evidence="1">The sequence shown here is derived from an EMBL/GenBank/DDBJ whole genome shotgun (WGS) entry which is preliminary data.</text>
</comment>
<feature type="non-terminal residue" evidence="1">
    <location>
        <position position="1"/>
    </location>
</feature>
<protein>
    <submittedName>
        <fullName evidence="1">Uncharacterized protein</fullName>
    </submittedName>
</protein>
<reference evidence="1" key="1">
    <citation type="submission" date="2022-07" db="EMBL/GenBank/DDBJ databases">
        <title>Phylogenomic reconstructions and comparative analyses of Kickxellomycotina fungi.</title>
        <authorList>
            <person name="Reynolds N.K."/>
            <person name="Stajich J.E."/>
            <person name="Barry K."/>
            <person name="Grigoriev I.V."/>
            <person name="Crous P."/>
            <person name="Smith M.E."/>
        </authorList>
    </citation>
    <scope>NUCLEOTIDE SEQUENCE</scope>
    <source>
        <strain evidence="1">CBS 190363</strain>
    </source>
</reference>
<sequence length="136" mass="14475">HREPSRPEAPTHLGNLPESGSETSGADTLVPNDSTGGAIPPTLDPSAIAIVDVPAPALSVVVIDSDDDNGMASEDADEVDSTSATEANEHSEAVRLQRRDVIRRALLRQGQSESDIAKYFGQYTEGTSRNYDGVWN</sequence>
<proteinExistence type="predicted"/>
<dbReference type="Proteomes" id="UP001139981">
    <property type="component" value="Unassembled WGS sequence"/>
</dbReference>
<accession>A0ACC1M6X4</accession>
<organism evidence="1 2">
    <name type="scientific">Coemansia aciculifera</name>
    <dbReference type="NCBI Taxonomy" id="417176"/>
    <lineage>
        <taxon>Eukaryota</taxon>
        <taxon>Fungi</taxon>
        <taxon>Fungi incertae sedis</taxon>
        <taxon>Zoopagomycota</taxon>
        <taxon>Kickxellomycotina</taxon>
        <taxon>Kickxellomycetes</taxon>
        <taxon>Kickxellales</taxon>
        <taxon>Kickxellaceae</taxon>
        <taxon>Coemansia</taxon>
    </lineage>
</organism>
<evidence type="ECO:0000313" key="2">
    <source>
        <dbReference type="Proteomes" id="UP001139981"/>
    </source>
</evidence>
<evidence type="ECO:0000313" key="1">
    <source>
        <dbReference type="EMBL" id="KAJ2897092.1"/>
    </source>
</evidence>